<dbReference type="EMBL" id="JADBDY010000001">
    <property type="protein sequence ID" value="MBE1460540.1"/>
    <property type="molecule type" value="Genomic_DNA"/>
</dbReference>
<dbReference type="RefSeq" id="WP_191267700.1">
    <property type="nucleotide sequence ID" value="NZ_BMXJ01000001.1"/>
</dbReference>
<dbReference type="NCBIfam" id="TIGR02122">
    <property type="entry name" value="TRAP_TAXI"/>
    <property type="match status" value="1"/>
</dbReference>
<dbReference type="PROSITE" id="PS51318">
    <property type="entry name" value="TAT"/>
    <property type="match status" value="1"/>
</dbReference>
<dbReference type="SUPFAM" id="SSF53850">
    <property type="entry name" value="Periplasmic binding protein-like II"/>
    <property type="match status" value="1"/>
</dbReference>
<gene>
    <name evidence="2" type="ORF">H4W79_004754</name>
</gene>
<comment type="caution">
    <text evidence="2">The sequence shown here is derived from an EMBL/GenBank/DDBJ whole genome shotgun (WGS) entry which is preliminary data.</text>
</comment>
<dbReference type="PANTHER" id="PTHR42941">
    <property type="entry name" value="SLL1037 PROTEIN"/>
    <property type="match status" value="1"/>
</dbReference>
<dbReference type="Gene3D" id="3.40.190.10">
    <property type="entry name" value="Periplasmic binding protein-like II"/>
    <property type="match status" value="2"/>
</dbReference>
<dbReference type="InterPro" id="IPR006311">
    <property type="entry name" value="TAT_signal"/>
</dbReference>
<evidence type="ECO:0000313" key="2">
    <source>
        <dbReference type="EMBL" id="MBE1460540.1"/>
    </source>
</evidence>
<protein>
    <submittedName>
        <fullName evidence="2">TRAP transporter TAXI family solute receptor</fullName>
    </submittedName>
</protein>
<keyword evidence="3" id="KW-1185">Reference proteome</keyword>
<reference evidence="2 3" key="1">
    <citation type="submission" date="2020-10" db="EMBL/GenBank/DDBJ databases">
        <title>Sequencing the genomes of 1000 actinobacteria strains.</title>
        <authorList>
            <person name="Klenk H.-P."/>
        </authorList>
    </citation>
    <scope>NUCLEOTIDE SEQUENCE [LARGE SCALE GENOMIC DNA]</scope>
    <source>
        <strain evidence="2 3">DSM 45157</strain>
    </source>
</reference>
<organism evidence="2 3">
    <name type="scientific">Nocardiopsis terrae</name>
    <dbReference type="NCBI Taxonomy" id="372655"/>
    <lineage>
        <taxon>Bacteria</taxon>
        <taxon>Bacillati</taxon>
        <taxon>Actinomycetota</taxon>
        <taxon>Actinomycetes</taxon>
        <taxon>Streptosporangiales</taxon>
        <taxon>Nocardiopsidaceae</taxon>
        <taxon>Nocardiopsis</taxon>
    </lineage>
</organism>
<keyword evidence="2" id="KW-0675">Receptor</keyword>
<evidence type="ECO:0000256" key="1">
    <source>
        <dbReference type="SAM" id="MobiDB-lite"/>
    </source>
</evidence>
<feature type="region of interest" description="Disordered" evidence="1">
    <location>
        <begin position="294"/>
        <end position="332"/>
    </location>
</feature>
<dbReference type="InterPro" id="IPR011852">
    <property type="entry name" value="TRAP_TAXI"/>
</dbReference>
<dbReference type="Pfam" id="PF16868">
    <property type="entry name" value="NMT1_3"/>
    <property type="match status" value="1"/>
</dbReference>
<dbReference type="Proteomes" id="UP000598217">
    <property type="component" value="Unassembled WGS sequence"/>
</dbReference>
<accession>A0ABR9HND5</accession>
<sequence>MESTGPTRRAALLGAAGALVIGAVGGCTRNPAPDLPRIVIATGPRGAVYREIGGAVAALLDDRLPESEVVTVETGASHDNLILLEEGRAHLGLANLDSVLEFGAEGSLISAVGRLYDSFVHLVVTADSPVWRLTDLEGLRVSVGTVNSGTEFTAEQLLDVTGVAPEVVRLNQADSAAALAAGGIDAMFSLTGLPTPAITDLAGENDLRLVDLGEAADLMAAVHPEAYFPATIPATTYTGVPACPTMSIPNLLLCRDDLPEDLVHLVADTVYTGAARMAEQRPEAAQINVRTGISTGVTPLHPGAERWYRENKPASEGPGPTEDEPAAPAHAD</sequence>
<evidence type="ECO:0000313" key="3">
    <source>
        <dbReference type="Proteomes" id="UP000598217"/>
    </source>
</evidence>
<proteinExistence type="predicted"/>
<name>A0ABR9HND5_9ACTN</name>
<feature type="compositionally biased region" description="Basic and acidic residues" evidence="1">
    <location>
        <begin position="303"/>
        <end position="313"/>
    </location>
</feature>
<dbReference type="PANTHER" id="PTHR42941:SF1">
    <property type="entry name" value="SLL1037 PROTEIN"/>
    <property type="match status" value="1"/>
</dbReference>